<gene>
    <name evidence="8" type="primary">LOC111099754</name>
</gene>
<evidence type="ECO:0000256" key="1">
    <source>
        <dbReference type="ARBA" id="ARBA00004123"/>
    </source>
</evidence>
<proteinExistence type="inferred from homology"/>
<dbReference type="Pfam" id="PF07778">
    <property type="entry name" value="CENP-I"/>
    <property type="match status" value="1"/>
</dbReference>
<dbReference type="GO" id="GO:0000070">
    <property type="term" value="P:mitotic sister chromatid segregation"/>
    <property type="evidence" value="ECO:0007669"/>
    <property type="project" value="TreeGrafter"/>
</dbReference>
<evidence type="ECO:0000256" key="6">
    <source>
        <dbReference type="ARBA" id="ARBA00023328"/>
    </source>
</evidence>
<evidence type="ECO:0000256" key="4">
    <source>
        <dbReference type="ARBA" id="ARBA00022454"/>
    </source>
</evidence>
<dbReference type="CDD" id="cd22647">
    <property type="entry name" value="CTF3_NTD_HEAT"/>
    <property type="match status" value="1"/>
</dbReference>
<accession>A0A8B8A609</accession>
<dbReference type="GO" id="GO:0005634">
    <property type="term" value="C:nucleus"/>
    <property type="evidence" value="ECO:0007669"/>
    <property type="project" value="UniProtKB-SubCell"/>
</dbReference>
<dbReference type="KEGG" id="cvn:111099754"/>
<dbReference type="GO" id="GO:0000939">
    <property type="term" value="C:inner kinetochore"/>
    <property type="evidence" value="ECO:0007669"/>
    <property type="project" value="TreeGrafter"/>
</dbReference>
<dbReference type="PANTHER" id="PTHR48208:SF2">
    <property type="entry name" value="CENTROMERE PROTEIN I"/>
    <property type="match status" value="1"/>
</dbReference>
<sequence>MSSAVEDKNIKDAIEYFVKEEKIKKKGNVQLSLALKTIDDVSRIKGLSAEDIISLIGVAASGCHGNDISCKLIKCLIPASVFPVRAVELAISYMCTSIPSNKVQAMLLRLLIAVFDYIEKKNVFQKLGYLLFYFIENTMLTPYICHLLSLLTRREDVRLFRVRRLLELQTKLGSQPYIIGLLSTYKLYFPNLVSIVIPSTRKQFFPTRDRQWCSLIREVQDQNQAADTAHMKSSLELSEKLRATESSIMHGVPPAKRRKVDPIPVIHCSSSKLTVKLSSRLAAMLEERPIPFVQIPDIGTLLRNPVNVELPSQIGAALRSPLFQCFMSYCADLPMTCRFSYWLQDTLCQELLDSTITPACFPRIESILEKLIEFSEFIQEGIPVVDQVLFLYLHVWNGLDFRPQVFRLVTRCRLYPFSVLNENILEPLRKLFVRTSVFIKCQVIMSLTQLLRNYATVEIPRYHQKSSEAKPRVCVFEDTAEVLDPLSTVQELIHFLDRLCTVGLTLENNHSLLLHFTLNFTEWVSESYVRYGLPFVYLPSRHITKAFLSDNALGPARLCGVTQSYKRNCQLLREDISSNKIESPHFNQKDTVHSLNILILDLCDTLWRKKAFTHGRIDSYFYFEPGHVDIEANDGLSLYLHQAFLPFSVLFLKETQPQENIGHPMGIKEYRVLFAEFLQREHIDEIRNFILNTFMRYRKSISD</sequence>
<keyword evidence="4" id="KW-0158">Chromosome</keyword>
<dbReference type="Proteomes" id="UP000694844">
    <property type="component" value="Chromosome 6"/>
</dbReference>
<name>A0A8B8A609_CRAVI</name>
<keyword evidence="7" id="KW-1185">Reference proteome</keyword>
<dbReference type="OrthoDB" id="6347512at2759"/>
<dbReference type="AlphaFoldDB" id="A0A8B8A609"/>
<protein>
    <submittedName>
        <fullName evidence="8">Centromere protein I-like isoform X1</fullName>
    </submittedName>
</protein>
<evidence type="ECO:0000313" key="7">
    <source>
        <dbReference type="Proteomes" id="UP000694844"/>
    </source>
</evidence>
<comment type="similarity">
    <text evidence="3">Belongs to the CENP-I/CTF3 family.</text>
</comment>
<evidence type="ECO:0000256" key="2">
    <source>
        <dbReference type="ARBA" id="ARBA00004584"/>
    </source>
</evidence>
<evidence type="ECO:0000313" key="8">
    <source>
        <dbReference type="RefSeq" id="XP_022286896.1"/>
    </source>
</evidence>
<dbReference type="PANTHER" id="PTHR48208">
    <property type="entry name" value="CENTROMERE PROTEIN I"/>
    <property type="match status" value="1"/>
</dbReference>
<evidence type="ECO:0000256" key="5">
    <source>
        <dbReference type="ARBA" id="ARBA00023242"/>
    </source>
</evidence>
<dbReference type="RefSeq" id="XP_022286896.1">
    <property type="nucleotide sequence ID" value="XM_022431188.1"/>
</dbReference>
<dbReference type="InterPro" id="IPR012485">
    <property type="entry name" value="CENP-I"/>
</dbReference>
<organism evidence="7 8">
    <name type="scientific">Crassostrea virginica</name>
    <name type="common">Eastern oyster</name>
    <dbReference type="NCBI Taxonomy" id="6565"/>
    <lineage>
        <taxon>Eukaryota</taxon>
        <taxon>Metazoa</taxon>
        <taxon>Spiralia</taxon>
        <taxon>Lophotrochozoa</taxon>
        <taxon>Mollusca</taxon>
        <taxon>Bivalvia</taxon>
        <taxon>Autobranchia</taxon>
        <taxon>Pteriomorphia</taxon>
        <taxon>Ostreida</taxon>
        <taxon>Ostreoidea</taxon>
        <taxon>Ostreidae</taxon>
        <taxon>Crassostrea</taxon>
    </lineage>
</organism>
<comment type="subcellular location">
    <subcellularLocation>
        <location evidence="2">Chromosome</location>
        <location evidence="2">Centromere</location>
    </subcellularLocation>
    <subcellularLocation>
        <location evidence="1">Nucleus</location>
    </subcellularLocation>
</comment>
<keyword evidence="5" id="KW-0539">Nucleus</keyword>
<dbReference type="GO" id="GO:0034080">
    <property type="term" value="P:CENP-A containing chromatin assembly"/>
    <property type="evidence" value="ECO:0007669"/>
    <property type="project" value="TreeGrafter"/>
</dbReference>
<evidence type="ECO:0000256" key="3">
    <source>
        <dbReference type="ARBA" id="ARBA00005470"/>
    </source>
</evidence>
<reference evidence="8" key="1">
    <citation type="submission" date="2025-08" db="UniProtKB">
        <authorList>
            <consortium name="RefSeq"/>
        </authorList>
    </citation>
    <scope>IDENTIFICATION</scope>
    <source>
        <tissue evidence="8">Whole sample</tissue>
    </source>
</reference>
<keyword evidence="6" id="KW-0137">Centromere</keyword>
<dbReference type="GeneID" id="111099754"/>